<sequence>MDYRENSEAEKKQFINKFIFFLDYIFEETKKVEYKYFSNLVLGISIVLEYKKHISTQLAFELIRKEEEKSNIFLTDLHRSNYVSFYSDFVADFDPDGYWSDYPNIWKEEIPILDDYLNQFEFVKNQNLQNEFKAKIEQFNILYINSQEV</sequence>
<dbReference type="AlphaFoldDB" id="A0A1M5UH53"/>
<dbReference type="Proteomes" id="UP000184047">
    <property type="component" value="Unassembled WGS sequence"/>
</dbReference>
<dbReference type="EMBL" id="FQWT01000005">
    <property type="protein sequence ID" value="SHH62344.1"/>
    <property type="molecule type" value="Genomic_DNA"/>
</dbReference>
<dbReference type="RefSeq" id="WP_073064788.1">
    <property type="nucleotide sequence ID" value="NZ_FQWT01000005.1"/>
</dbReference>
<name>A0A1M5UH53_9FLAO</name>
<protein>
    <submittedName>
        <fullName evidence="1">Uncharacterized protein</fullName>
    </submittedName>
</protein>
<evidence type="ECO:0000313" key="2">
    <source>
        <dbReference type="Proteomes" id="UP000184047"/>
    </source>
</evidence>
<organism evidence="1 2">
    <name type="scientific">Chryseobacterium oranimense</name>
    <dbReference type="NCBI Taxonomy" id="421058"/>
    <lineage>
        <taxon>Bacteria</taxon>
        <taxon>Pseudomonadati</taxon>
        <taxon>Bacteroidota</taxon>
        <taxon>Flavobacteriia</taxon>
        <taxon>Flavobacteriales</taxon>
        <taxon>Weeksellaceae</taxon>
        <taxon>Chryseobacterium group</taxon>
        <taxon>Chryseobacterium</taxon>
    </lineage>
</organism>
<reference evidence="2" key="1">
    <citation type="submission" date="2016-11" db="EMBL/GenBank/DDBJ databases">
        <authorList>
            <person name="Varghese N."/>
            <person name="Submissions S."/>
        </authorList>
    </citation>
    <scope>NUCLEOTIDE SEQUENCE [LARGE SCALE GENOMIC DNA]</scope>
    <source>
        <strain evidence="2">DSM 19055</strain>
    </source>
</reference>
<proteinExistence type="predicted"/>
<keyword evidence="2" id="KW-1185">Reference proteome</keyword>
<gene>
    <name evidence="1" type="ORF">SAMN05421866_3230</name>
</gene>
<dbReference type="OrthoDB" id="1268596at2"/>
<dbReference type="STRING" id="421058.SAMN05421866_3230"/>
<accession>A0A1M5UH53</accession>
<evidence type="ECO:0000313" key="1">
    <source>
        <dbReference type="EMBL" id="SHH62344.1"/>
    </source>
</evidence>